<accession>A0ABS3JLW5</accession>
<dbReference type="InterPro" id="IPR006148">
    <property type="entry name" value="Glc/Gal-6P_isomerase"/>
</dbReference>
<dbReference type="SUPFAM" id="SSF100950">
    <property type="entry name" value="NagB/RpiA/CoA transferase-like"/>
    <property type="match status" value="1"/>
</dbReference>
<sequence length="240" mass="26300">MNLRTFPDYATLSAHAAQYIASLIRQKPNAVICIASGSTPEGTFKLLAQQVRTGELDLSQCQFIGLDEWVGFTSEDVGGCAYFLYRDLFTPAHIRPEQITYFDATAANLQAECQRVDEVINRLGGLDLMLVGVGENGHIALNEPGTSWTLRSHVVDLAESTKTVGQKYFTKETPLSQGITLGLHYLTNAREAVLMASGTRKAAIMHTALNRPVTEQCPASIFQTLPDAHVWLDEDATVNL</sequence>
<dbReference type="EMBL" id="JAFMYW010000006">
    <property type="protein sequence ID" value="MBO0951006.1"/>
    <property type="molecule type" value="Genomic_DNA"/>
</dbReference>
<proteinExistence type="predicted"/>
<dbReference type="PROSITE" id="PS01161">
    <property type="entry name" value="GLC_GALNAC_ISOMERASE"/>
    <property type="match status" value="1"/>
</dbReference>
<dbReference type="InterPro" id="IPR018321">
    <property type="entry name" value="Glucosamine6P_isomerase_CS"/>
</dbReference>
<dbReference type="PANTHER" id="PTHR11280">
    <property type="entry name" value="GLUCOSAMINE-6-PHOSPHATE ISOMERASE"/>
    <property type="match status" value="1"/>
</dbReference>
<dbReference type="Pfam" id="PF01182">
    <property type="entry name" value="Glucosamine_iso"/>
    <property type="match status" value="1"/>
</dbReference>
<dbReference type="InterPro" id="IPR004547">
    <property type="entry name" value="Glucosamine6P_isomerase"/>
</dbReference>
<feature type="domain" description="Glucosamine/galactosamine-6-phosphate isomerase" evidence="2">
    <location>
        <begin position="11"/>
        <end position="224"/>
    </location>
</feature>
<reference evidence="3 4" key="1">
    <citation type="submission" date="2021-03" db="EMBL/GenBank/DDBJ databases">
        <title>Fibrella sp. HMF5405 genome sequencing and assembly.</title>
        <authorList>
            <person name="Kang H."/>
            <person name="Kim H."/>
            <person name="Bae S."/>
            <person name="Joh K."/>
        </authorList>
    </citation>
    <scope>NUCLEOTIDE SEQUENCE [LARGE SCALE GENOMIC DNA]</scope>
    <source>
        <strain evidence="3 4">HMF5405</strain>
    </source>
</reference>
<dbReference type="PANTHER" id="PTHR11280:SF5">
    <property type="entry name" value="GLUCOSAMINE-6-PHOSPHATE ISOMERASE"/>
    <property type="match status" value="1"/>
</dbReference>
<dbReference type="Gene3D" id="3.40.50.1360">
    <property type="match status" value="1"/>
</dbReference>
<evidence type="ECO:0000313" key="4">
    <source>
        <dbReference type="Proteomes" id="UP000664628"/>
    </source>
</evidence>
<evidence type="ECO:0000259" key="2">
    <source>
        <dbReference type="Pfam" id="PF01182"/>
    </source>
</evidence>
<dbReference type="RefSeq" id="WP_207330943.1">
    <property type="nucleotide sequence ID" value="NZ_JAFMYW010000006.1"/>
</dbReference>
<evidence type="ECO:0000256" key="1">
    <source>
        <dbReference type="ARBA" id="ARBA00022801"/>
    </source>
</evidence>
<keyword evidence="1" id="KW-0378">Hydrolase</keyword>
<dbReference type="CDD" id="cd01399">
    <property type="entry name" value="GlcN6P_deaminase"/>
    <property type="match status" value="1"/>
</dbReference>
<name>A0ABS3JLW5_9BACT</name>
<protein>
    <submittedName>
        <fullName evidence="3">Glucosamine-6-phosphate deaminase</fullName>
    </submittedName>
</protein>
<dbReference type="InterPro" id="IPR037171">
    <property type="entry name" value="NagB/RpiA_transferase-like"/>
</dbReference>
<gene>
    <name evidence="3" type="ORF">J2I46_20635</name>
</gene>
<keyword evidence="4" id="KW-1185">Reference proteome</keyword>
<dbReference type="Proteomes" id="UP000664628">
    <property type="component" value="Unassembled WGS sequence"/>
</dbReference>
<evidence type="ECO:0000313" key="3">
    <source>
        <dbReference type="EMBL" id="MBO0951006.1"/>
    </source>
</evidence>
<comment type="caution">
    <text evidence="3">The sequence shown here is derived from an EMBL/GenBank/DDBJ whole genome shotgun (WGS) entry which is preliminary data.</text>
</comment>
<organism evidence="3 4">
    <name type="scientific">Fibrella forsythiae</name>
    <dbReference type="NCBI Taxonomy" id="2817061"/>
    <lineage>
        <taxon>Bacteria</taxon>
        <taxon>Pseudomonadati</taxon>
        <taxon>Bacteroidota</taxon>
        <taxon>Cytophagia</taxon>
        <taxon>Cytophagales</taxon>
        <taxon>Spirosomataceae</taxon>
        <taxon>Fibrella</taxon>
    </lineage>
</organism>